<dbReference type="RefSeq" id="WP_061993014.1">
    <property type="nucleotide sequence ID" value="NZ_DF968000.1"/>
</dbReference>
<dbReference type="Gene3D" id="3.30.390.30">
    <property type="match status" value="1"/>
</dbReference>
<dbReference type="SUPFAM" id="SSF51905">
    <property type="entry name" value="FAD/NAD(P)-binding domain"/>
    <property type="match status" value="1"/>
</dbReference>
<feature type="disulfide bond" description="Redox-active" evidence="5">
    <location>
        <begin position="43"/>
        <end position="48"/>
    </location>
</feature>
<dbReference type="PIRSF" id="PIRSF000350">
    <property type="entry name" value="Mercury_reductase_MerA"/>
    <property type="match status" value="1"/>
</dbReference>
<dbReference type="InterPro" id="IPR001100">
    <property type="entry name" value="Pyr_nuc-diS_OxRdtase"/>
</dbReference>
<feature type="binding site" evidence="4">
    <location>
        <position position="196"/>
    </location>
    <ligand>
        <name>NAD(+)</name>
        <dbReference type="ChEBI" id="CHEBI:57540"/>
    </ligand>
</feature>
<dbReference type="Pfam" id="PF07992">
    <property type="entry name" value="Pyr_redox_2"/>
    <property type="match status" value="1"/>
</dbReference>
<evidence type="ECO:0000256" key="3">
    <source>
        <dbReference type="ARBA" id="ARBA00022827"/>
    </source>
</evidence>
<evidence type="ECO:0000313" key="9">
    <source>
        <dbReference type="Proteomes" id="UP000253891"/>
    </source>
</evidence>
<name>A0A0K8MGF0_9LACO</name>
<dbReference type="Gene3D" id="3.50.50.60">
    <property type="entry name" value="FAD/NAD(P)-binding domain"/>
    <property type="match status" value="2"/>
</dbReference>
<comment type="similarity">
    <text evidence="1">Belongs to the class-I pyridine nucleotide-disulfide oxidoreductase family.</text>
</comment>
<feature type="binding site" evidence="4">
    <location>
        <begin position="173"/>
        <end position="180"/>
    </location>
    <ligand>
        <name>NAD(+)</name>
        <dbReference type="ChEBI" id="CHEBI:57540"/>
    </ligand>
</feature>
<evidence type="ECO:0000259" key="7">
    <source>
        <dbReference type="Pfam" id="PF07992"/>
    </source>
</evidence>
<dbReference type="SUPFAM" id="SSF55424">
    <property type="entry name" value="FAD/NAD-linked reductases, dimerisation (C-terminal) domain"/>
    <property type="match status" value="1"/>
</dbReference>
<dbReference type="Pfam" id="PF02852">
    <property type="entry name" value="Pyr_redox_dim"/>
    <property type="match status" value="1"/>
</dbReference>
<keyword evidence="2" id="KW-0285">Flavoprotein</keyword>
<dbReference type="PANTHER" id="PTHR43014">
    <property type="entry name" value="MERCURIC REDUCTASE"/>
    <property type="match status" value="1"/>
</dbReference>
<evidence type="ECO:0000259" key="6">
    <source>
        <dbReference type="Pfam" id="PF02852"/>
    </source>
</evidence>
<feature type="domain" description="Pyridine nucleotide-disulphide oxidoreductase dimerisation" evidence="6">
    <location>
        <begin position="336"/>
        <end position="435"/>
    </location>
</feature>
<dbReference type="InterPro" id="IPR016156">
    <property type="entry name" value="FAD/NAD-linked_Rdtase_dimer_sf"/>
</dbReference>
<keyword evidence="4" id="KW-0547">Nucleotide-binding</keyword>
<dbReference type="InterPro" id="IPR036188">
    <property type="entry name" value="FAD/NAD-bd_sf"/>
</dbReference>
<reference evidence="8 9" key="1">
    <citation type="journal article" date="2015" name="BMC Genomics">
        <title>Comparative genomics of Fructobacillus spp. and Leuconostoc spp. reveals niche-specific evolution of Fructobacillus spp.</title>
        <authorList>
            <person name="Endo A."/>
            <person name="Tanizawa Y."/>
            <person name="Tanaka N."/>
            <person name="Maeno S."/>
            <person name="Kumar H."/>
            <person name="Shiwa Y."/>
            <person name="Okada S."/>
            <person name="Yoshikawa H."/>
            <person name="Dicks L."/>
            <person name="Nakagawa J."/>
            <person name="Arita M."/>
        </authorList>
    </citation>
    <scope>NUCLEOTIDE SEQUENCE [LARGE SCALE GENOMIC DNA]</scope>
    <source>
        <strain evidence="8 9">JCM 12225</strain>
    </source>
</reference>
<feature type="domain" description="FAD/NAD(P)-binding" evidence="7">
    <location>
        <begin position="6"/>
        <end position="314"/>
    </location>
</feature>
<dbReference type="GO" id="GO:0000166">
    <property type="term" value="F:nucleotide binding"/>
    <property type="evidence" value="ECO:0007669"/>
    <property type="project" value="UniProtKB-KW"/>
</dbReference>
<proteinExistence type="inferred from homology"/>
<dbReference type="STRING" id="157463.GCA_001047075_00530"/>
<evidence type="ECO:0000256" key="5">
    <source>
        <dbReference type="PIRSR" id="PIRSR000350-4"/>
    </source>
</evidence>
<dbReference type="AlphaFoldDB" id="A0A0K8MGF0"/>
<dbReference type="EMBL" id="DF968000">
    <property type="protein sequence ID" value="GAO99610.1"/>
    <property type="molecule type" value="Genomic_DNA"/>
</dbReference>
<dbReference type="GO" id="GO:0016491">
    <property type="term" value="F:oxidoreductase activity"/>
    <property type="evidence" value="ECO:0007669"/>
    <property type="project" value="InterPro"/>
</dbReference>
<evidence type="ECO:0000256" key="2">
    <source>
        <dbReference type="ARBA" id="ARBA00022630"/>
    </source>
</evidence>
<dbReference type="PRINTS" id="PR00411">
    <property type="entry name" value="PNDRDTASEI"/>
</dbReference>
<dbReference type="PANTHER" id="PTHR43014:SF5">
    <property type="entry name" value="GLUTATHIONE REDUCTASE (NADPH)"/>
    <property type="match status" value="1"/>
</dbReference>
<keyword evidence="4" id="KW-0520">NAD</keyword>
<evidence type="ECO:0000256" key="1">
    <source>
        <dbReference type="ARBA" id="ARBA00007532"/>
    </source>
</evidence>
<protein>
    <submittedName>
        <fullName evidence="8">Glutathione reductase</fullName>
    </submittedName>
</protein>
<dbReference type="InterPro" id="IPR004099">
    <property type="entry name" value="Pyr_nucl-diS_OxRdtase_dimer"/>
</dbReference>
<accession>A0A0K8MGF0</accession>
<feature type="binding site" evidence="4">
    <location>
        <position position="300"/>
    </location>
    <ligand>
        <name>FAD</name>
        <dbReference type="ChEBI" id="CHEBI:57692"/>
    </ligand>
</feature>
<dbReference type="PRINTS" id="PR00368">
    <property type="entry name" value="FADPNR"/>
</dbReference>
<dbReference type="OrthoDB" id="9800167at2"/>
<evidence type="ECO:0000256" key="4">
    <source>
        <dbReference type="PIRSR" id="PIRSR000350-3"/>
    </source>
</evidence>
<evidence type="ECO:0000313" key="8">
    <source>
        <dbReference type="EMBL" id="GAO99610.1"/>
    </source>
</evidence>
<dbReference type="Proteomes" id="UP000253891">
    <property type="component" value="Unassembled WGS sequence"/>
</dbReference>
<organism evidence="8 9">
    <name type="scientific">Fructobacillus ficulneus</name>
    <dbReference type="NCBI Taxonomy" id="157463"/>
    <lineage>
        <taxon>Bacteria</taxon>
        <taxon>Bacillati</taxon>
        <taxon>Bacillota</taxon>
        <taxon>Bacilli</taxon>
        <taxon>Lactobacillales</taxon>
        <taxon>Lactobacillaceae</taxon>
        <taxon>Fructobacillus</taxon>
    </lineage>
</organism>
<feature type="binding site" evidence="4">
    <location>
        <position position="260"/>
    </location>
    <ligand>
        <name>NAD(+)</name>
        <dbReference type="ChEBI" id="CHEBI:57540"/>
    </ligand>
</feature>
<feature type="binding site" evidence="4">
    <location>
        <position position="114"/>
    </location>
    <ligand>
        <name>FAD</name>
        <dbReference type="ChEBI" id="CHEBI:57692"/>
    </ligand>
</feature>
<keyword evidence="9" id="KW-1185">Reference proteome</keyword>
<gene>
    <name evidence="8" type="ORF">FFIC_230960</name>
</gene>
<dbReference type="InterPro" id="IPR023753">
    <property type="entry name" value="FAD/NAD-binding_dom"/>
</dbReference>
<comment type="cofactor">
    <cofactor evidence="4">
        <name>FAD</name>
        <dbReference type="ChEBI" id="CHEBI:57692"/>
    </cofactor>
    <text evidence="4">Binds 1 FAD per subunit.</text>
</comment>
<sequence length="443" mass="47925">MTDFDYDVIYIGSGHGANHGALKLVQQGQKIAFVEADKLGGTCTNYGCDAKLLLDGPFQVLEDVTNYQEAGLVGQPNLDWEQLMASKHAMIDGFPAVLDQIFAKAGINLYRGRGRLLDAHTVEVNNEKLTTKNIVLATGLRDSTLPVPGHEFIHTSKDFLDLPTLPESMIFIGAGVISMEFASMMVKAGVQVTVVEFGDRALTNVPASYASKIVAKLEDEGVHFHFNEAVSQVAEQDGHFTVSTQSGLTFEAAYVFGATGRVANVENLGLEELGIEAGPKGIVVDDHLRTAVPNIYASGDVVEKSIPKLTPTAAFESNYLAKVLSGDDQPLVYPAVPFTVYTLPRISTLGVSLDQAEADPETYNTKTAPYGQSFDTKRDLKAEVTLVYRKADQTVVGAVIYGNDAASLINILTFVVDKGLKTTDLEQMIFGFPDVTYNMLNKI</sequence>
<keyword evidence="3 4" id="KW-0274">FAD</keyword>